<dbReference type="SUPFAM" id="SSF49899">
    <property type="entry name" value="Concanavalin A-like lectins/glucanases"/>
    <property type="match status" value="1"/>
</dbReference>
<dbReference type="AlphaFoldDB" id="A0A239WXF6"/>
<evidence type="ECO:0008006" key="3">
    <source>
        <dbReference type="Google" id="ProtNLM"/>
    </source>
</evidence>
<sequence length="158" mass="18446">MEVYGQILEDAPDLARGFIGLAFRISEKDDYFESFYIRPTNGRTEDPIRRNRAIQYFAYPTYTFDYFREKGIMDYEGPADIGLDEWIHLAVELDNNVGRFYVNNDLVFTVEDLIHQPQAGNLGLFVDIGTRAYFKNITILERDSNDKTVFNATWRNAF</sequence>
<name>A0A239WXF6_STRAI</name>
<dbReference type="EMBL" id="LT906454">
    <property type="protein sequence ID" value="SNV39205.1"/>
    <property type="molecule type" value="Genomic_DNA"/>
</dbReference>
<organism evidence="1 2">
    <name type="scientific">Streptococcus acidominimus</name>
    <dbReference type="NCBI Taxonomy" id="1326"/>
    <lineage>
        <taxon>Bacteria</taxon>
        <taxon>Bacillati</taxon>
        <taxon>Bacillota</taxon>
        <taxon>Bacilli</taxon>
        <taxon>Lactobacillales</taxon>
        <taxon>Streptococcaceae</taxon>
        <taxon>Streptococcus</taxon>
    </lineage>
</organism>
<evidence type="ECO:0000313" key="1">
    <source>
        <dbReference type="EMBL" id="SNV39205.1"/>
    </source>
</evidence>
<reference evidence="1 2" key="1">
    <citation type="submission" date="2017-06" db="EMBL/GenBank/DDBJ databases">
        <authorList>
            <consortium name="Pathogen Informatics"/>
        </authorList>
    </citation>
    <scope>NUCLEOTIDE SEQUENCE [LARGE SCALE GENOMIC DNA]</scope>
    <source>
        <strain evidence="1 2">NCTC11291</strain>
    </source>
</reference>
<gene>
    <name evidence="1" type="ORF">SAMEA4504048_00939</name>
</gene>
<protein>
    <recommendedName>
        <fullName evidence="3">DUF1080 domain-containing protein</fullName>
    </recommendedName>
</protein>
<evidence type="ECO:0000313" key="2">
    <source>
        <dbReference type="Proteomes" id="UP000215144"/>
    </source>
</evidence>
<dbReference type="Gene3D" id="2.60.120.560">
    <property type="entry name" value="Exo-inulinase, domain 1"/>
    <property type="match status" value="1"/>
</dbReference>
<dbReference type="KEGG" id="saco:SAME_00939"/>
<dbReference type="InterPro" id="IPR013320">
    <property type="entry name" value="ConA-like_dom_sf"/>
</dbReference>
<dbReference type="OrthoDB" id="118532at2"/>
<proteinExistence type="predicted"/>
<dbReference type="Proteomes" id="UP000215144">
    <property type="component" value="Chromosome 1"/>
</dbReference>
<dbReference type="RefSeq" id="WP_095122356.1">
    <property type="nucleotide sequence ID" value="NZ_LT906454.1"/>
</dbReference>
<accession>A0A239WXF6</accession>